<evidence type="ECO:0008006" key="4">
    <source>
        <dbReference type="Google" id="ProtNLM"/>
    </source>
</evidence>
<dbReference type="AlphaFoldDB" id="A0A059FNX3"/>
<keyword evidence="3" id="KW-1185">Reference proteome</keyword>
<sequence length="235" mass="26177">MSVDDDGENTDDNKDKTRRKLGGDLTYNSTPGGLERTLQGIIRAQKPPKVDTSYIQTVLGVKGGTGSAQVGTLKKLGLIDQSSSPTELYDQFRSDRQRSKAAFQMLNNGYQSLFGVSSQIHRAPETEVEDVIAQVTGLDKDDALIRTIYACFDKVRSFINPSDNVYEDEAEEKEKESPAKEKKENEGRLSQEKIGSSQAIGLTYSINIVLPQSGNIDTYNMIFRSLRENILDWQK</sequence>
<dbReference type="RefSeq" id="WP_156945553.1">
    <property type="nucleotide sequence ID" value="NZ_ARYK01000004.1"/>
</dbReference>
<dbReference type="Pfam" id="PF17278">
    <property type="entry name" value="DUF5343"/>
    <property type="match status" value="1"/>
</dbReference>
<evidence type="ECO:0000256" key="1">
    <source>
        <dbReference type="SAM" id="MobiDB-lite"/>
    </source>
</evidence>
<gene>
    <name evidence="2" type="ORF">HJO_09789</name>
</gene>
<proteinExistence type="predicted"/>
<name>A0A059FNX3_9PROT</name>
<dbReference type="InterPro" id="IPR035235">
    <property type="entry name" value="DUF5343"/>
</dbReference>
<dbReference type="OrthoDB" id="5186897at2"/>
<organism evidence="2 3">
    <name type="scientific">Hyphomonas johnsonii MHS-2</name>
    <dbReference type="NCBI Taxonomy" id="1280950"/>
    <lineage>
        <taxon>Bacteria</taxon>
        <taxon>Pseudomonadati</taxon>
        <taxon>Pseudomonadota</taxon>
        <taxon>Alphaproteobacteria</taxon>
        <taxon>Hyphomonadales</taxon>
        <taxon>Hyphomonadaceae</taxon>
        <taxon>Hyphomonas</taxon>
    </lineage>
</organism>
<comment type="caution">
    <text evidence="2">The sequence shown here is derived from an EMBL/GenBank/DDBJ whole genome shotgun (WGS) entry which is preliminary data.</text>
</comment>
<reference evidence="2 3" key="1">
    <citation type="journal article" date="2014" name="Antonie Van Leeuwenhoek">
        <title>Hyphomonas beringensis sp. nov. and Hyphomonas chukchiensis sp. nov., isolated from surface seawater of the Bering Sea and Chukchi Sea.</title>
        <authorList>
            <person name="Li C."/>
            <person name="Lai Q."/>
            <person name="Li G."/>
            <person name="Dong C."/>
            <person name="Wang J."/>
            <person name="Liao Y."/>
            <person name="Shao Z."/>
        </authorList>
    </citation>
    <scope>NUCLEOTIDE SEQUENCE [LARGE SCALE GENOMIC DNA]</scope>
    <source>
        <strain evidence="2 3">MHS-2</strain>
    </source>
</reference>
<evidence type="ECO:0000313" key="3">
    <source>
        <dbReference type="Proteomes" id="UP000025171"/>
    </source>
</evidence>
<feature type="compositionally biased region" description="Basic and acidic residues" evidence="1">
    <location>
        <begin position="172"/>
        <end position="191"/>
    </location>
</feature>
<dbReference type="eggNOG" id="ENOG5032SQF">
    <property type="taxonomic scope" value="Bacteria"/>
</dbReference>
<dbReference type="Proteomes" id="UP000025171">
    <property type="component" value="Unassembled WGS sequence"/>
</dbReference>
<protein>
    <recommendedName>
        <fullName evidence="4">DUF5343 domain-containing protein</fullName>
    </recommendedName>
</protein>
<feature type="compositionally biased region" description="Acidic residues" evidence="1">
    <location>
        <begin position="1"/>
        <end position="10"/>
    </location>
</feature>
<feature type="region of interest" description="Disordered" evidence="1">
    <location>
        <begin position="165"/>
        <end position="192"/>
    </location>
</feature>
<accession>A0A059FNX3</accession>
<dbReference type="EMBL" id="ARYK01000004">
    <property type="protein sequence ID" value="KCZ92317.1"/>
    <property type="molecule type" value="Genomic_DNA"/>
</dbReference>
<evidence type="ECO:0000313" key="2">
    <source>
        <dbReference type="EMBL" id="KCZ92317.1"/>
    </source>
</evidence>
<feature type="region of interest" description="Disordered" evidence="1">
    <location>
        <begin position="1"/>
        <end position="32"/>
    </location>
</feature>